<feature type="compositionally biased region" description="Acidic residues" evidence="5">
    <location>
        <begin position="285"/>
        <end position="295"/>
    </location>
</feature>
<feature type="transmembrane region" description="Helical" evidence="6">
    <location>
        <begin position="47"/>
        <end position="68"/>
    </location>
</feature>
<dbReference type="EMBL" id="SWMS01000004">
    <property type="protein sequence ID" value="TKG71816.1"/>
    <property type="molecule type" value="Genomic_DNA"/>
</dbReference>
<keyword evidence="8" id="KW-1185">Reference proteome</keyword>
<feature type="transmembrane region" description="Helical" evidence="6">
    <location>
        <begin position="200"/>
        <end position="218"/>
    </location>
</feature>
<feature type="region of interest" description="Disordered" evidence="5">
    <location>
        <begin position="281"/>
        <end position="302"/>
    </location>
</feature>
<feature type="transmembrane region" description="Helical" evidence="6">
    <location>
        <begin position="253"/>
        <end position="274"/>
    </location>
</feature>
<feature type="transmembrane region" description="Helical" evidence="6">
    <location>
        <begin position="103"/>
        <end position="120"/>
    </location>
</feature>
<protein>
    <recommendedName>
        <fullName evidence="9">DMT family transporter</fullName>
    </recommendedName>
</protein>
<comment type="caution">
    <text evidence="7">The sequence shown here is derived from an EMBL/GenBank/DDBJ whole genome shotgun (WGS) entry which is preliminary data.</text>
</comment>
<dbReference type="NCBIfam" id="NF038012">
    <property type="entry name" value="DMT_1"/>
    <property type="match status" value="1"/>
</dbReference>
<name>A0ABY2S8K9_9PSEU</name>
<evidence type="ECO:0000313" key="8">
    <source>
        <dbReference type="Proteomes" id="UP000309992"/>
    </source>
</evidence>
<reference evidence="7 8" key="1">
    <citation type="journal article" date="2015" name="Antonie Van Leeuwenhoek">
        <title>Prauserella endophytica sp. nov., an endophytic actinobacterium isolated from Tamarix taklamakanensis.</title>
        <authorList>
            <person name="Liu J.M."/>
            <person name="Habden X."/>
            <person name="Guo L."/>
            <person name="Tuo L."/>
            <person name="Jiang Z.K."/>
            <person name="Liu S.W."/>
            <person name="Liu X.F."/>
            <person name="Chen L."/>
            <person name="Li R.F."/>
            <person name="Zhang Y.Q."/>
            <person name="Sun C.H."/>
        </authorList>
    </citation>
    <scope>NUCLEOTIDE SEQUENCE [LARGE SCALE GENOMIC DNA]</scope>
    <source>
        <strain evidence="7 8">CGMCC 4.7182</strain>
    </source>
</reference>
<dbReference type="Pfam" id="PF05653">
    <property type="entry name" value="Mg_trans_NIPA"/>
    <property type="match status" value="1"/>
</dbReference>
<accession>A0ABY2S8K9</accession>
<gene>
    <name evidence="7" type="ORF">FCN18_09995</name>
</gene>
<organism evidence="7 8">
    <name type="scientific">Prauserella endophytica</name>
    <dbReference type="NCBI Taxonomy" id="1592324"/>
    <lineage>
        <taxon>Bacteria</taxon>
        <taxon>Bacillati</taxon>
        <taxon>Actinomycetota</taxon>
        <taxon>Actinomycetes</taxon>
        <taxon>Pseudonocardiales</taxon>
        <taxon>Pseudonocardiaceae</taxon>
        <taxon>Prauserella</taxon>
        <taxon>Prauserella coralliicola group</taxon>
    </lineage>
</organism>
<keyword evidence="3 6" id="KW-1133">Transmembrane helix</keyword>
<dbReference type="InterPro" id="IPR008521">
    <property type="entry name" value="Mg_trans_NIPA"/>
</dbReference>
<proteinExistence type="predicted"/>
<dbReference type="PANTHER" id="PTHR40761:SF1">
    <property type="entry name" value="CONSERVED INTEGRAL MEMBRANE ALANINE VALINE AND LEUCINE RICH PROTEIN-RELATED"/>
    <property type="match status" value="1"/>
</dbReference>
<evidence type="ECO:0000256" key="3">
    <source>
        <dbReference type="ARBA" id="ARBA00022989"/>
    </source>
</evidence>
<evidence type="ECO:0000256" key="6">
    <source>
        <dbReference type="SAM" id="Phobius"/>
    </source>
</evidence>
<evidence type="ECO:0000313" key="7">
    <source>
        <dbReference type="EMBL" id="TKG71816.1"/>
    </source>
</evidence>
<dbReference type="Proteomes" id="UP000309992">
    <property type="component" value="Unassembled WGS sequence"/>
</dbReference>
<evidence type="ECO:0000256" key="1">
    <source>
        <dbReference type="ARBA" id="ARBA00004141"/>
    </source>
</evidence>
<dbReference type="PANTHER" id="PTHR40761">
    <property type="entry name" value="CONSERVED INTEGRAL MEMBRANE ALANINE VALINE AND LEUCINE RICH PROTEIN-RELATED"/>
    <property type="match status" value="1"/>
</dbReference>
<feature type="transmembrane region" description="Helical" evidence="6">
    <location>
        <begin position="164"/>
        <end position="188"/>
    </location>
</feature>
<feature type="transmembrane region" description="Helical" evidence="6">
    <location>
        <begin position="132"/>
        <end position="152"/>
    </location>
</feature>
<evidence type="ECO:0000256" key="4">
    <source>
        <dbReference type="ARBA" id="ARBA00023136"/>
    </source>
</evidence>
<evidence type="ECO:0008006" key="9">
    <source>
        <dbReference type="Google" id="ProtNLM"/>
    </source>
</evidence>
<dbReference type="Gene3D" id="1.10.3730.20">
    <property type="match status" value="1"/>
</dbReference>
<sequence>MALTVVLAVLAALANATASVLQRKGARRQADGRSMSVGTLWHLAHDAFWLAGVATILTGFVLQAAALATGPITLIQPLLVTELGLTLVLSSFLLHTRLRAREWSAVAGMSAGIALLLVSLRPSSGKVNDVPITSWLLGAAVTLAVIGTLVAIGYRYRGTHRAAYLGVASGMYFGFLAALVSGMTAAFADGIGGVFGAWQTYAVLVVGPTGFLLLQNTLRAGSLVASQPGLTLANPLVSIGWGVAVFGEHVQGGGWIAGQVIGAALIAACTLLLVRSPLLQGESGEPGESEVDEPAEPPGLPA</sequence>
<evidence type="ECO:0000256" key="5">
    <source>
        <dbReference type="SAM" id="MobiDB-lite"/>
    </source>
</evidence>
<evidence type="ECO:0000256" key="2">
    <source>
        <dbReference type="ARBA" id="ARBA00022692"/>
    </source>
</evidence>
<feature type="transmembrane region" description="Helical" evidence="6">
    <location>
        <begin position="230"/>
        <end position="247"/>
    </location>
</feature>
<keyword evidence="2 6" id="KW-0812">Transmembrane</keyword>
<keyword evidence="4 6" id="KW-0472">Membrane</keyword>
<comment type="subcellular location">
    <subcellularLocation>
        <location evidence="1">Membrane</location>
        <topology evidence="1">Multi-pass membrane protein</topology>
    </subcellularLocation>
</comment>
<dbReference type="RefSeq" id="WP_137094591.1">
    <property type="nucleotide sequence ID" value="NZ_SWMS01000004.1"/>
</dbReference>